<dbReference type="InterPro" id="IPR038770">
    <property type="entry name" value="Na+/solute_symporter_sf"/>
</dbReference>
<evidence type="ECO:0000313" key="12">
    <source>
        <dbReference type="Proteomes" id="UP000257240"/>
    </source>
</evidence>
<dbReference type="Proteomes" id="UP000257240">
    <property type="component" value="Unassembled WGS sequence"/>
</dbReference>
<keyword evidence="5 8" id="KW-0812">Transmembrane</keyword>
<dbReference type="GO" id="GO:0015297">
    <property type="term" value="F:antiporter activity"/>
    <property type="evidence" value="ECO:0007669"/>
    <property type="project" value="InterPro"/>
</dbReference>
<sequence length="667" mass="74927">MEGLIEVLKSFLLIFLGCIPVVWATTKLKVPSVIGFLITGILVGPYGIGLLKDVHLIETLAEMGVIFLMFTIGIEFSIKKLIAYRNEVLLTGFLQVFLTVLLILGLSLVFLKTSFSNGVFYGFLVAMSSTALVLKMLMDRGEINSPYGRTSFGVLIFQDLTVVFVMLMLPILAGKEGSLGGLFFSIFKSFGFIIGLFLVAYYAVPYIFHQIVKTKSRELFLMTLLSLALGTAFFSYQIGLSLALGAFLAGLVISESDYAYQSVAEIKPLKDLLMAIFFVSIGLLLNPTFLLNNFLKTLALLGVMLLVKFAGIFIATLLVNRSLRVALLTTFYLLQIGEFSFVLALEGKRMGFLSEEFYQVFMGASIASLFITPFWIQFSHNLTEFFLSKISSKLYVRYQKRRAVKIKEEKAELKDHTIVVGFGVVGKNIVYGLKTLKIPYVILEMNPNTVKNYRQKGEPIFFGDATNREILLKFGVREAKTLVVSMGDVIATRKIVSIAKKENPQLYIIVRSKFVAEMEELLKLGANEVIPEEFEVSIEMFAKVLETYKVPKNVIYELLENLRSKHYRAFRNVQDLKFELLEGLEFLKGENIQNFLVKKGYRLAGKSIKELGLRSKTGVTIIAIKRGPEFLINPSPEEKIEEGDVLILIGKEEDLAKAQAYLKEFEP</sequence>
<keyword evidence="4" id="KW-0633">Potassium transport</keyword>
<keyword evidence="3" id="KW-0813">Transport</keyword>
<dbReference type="InterPro" id="IPR036721">
    <property type="entry name" value="RCK_C_sf"/>
</dbReference>
<feature type="transmembrane region" description="Helical" evidence="8">
    <location>
        <begin position="272"/>
        <end position="291"/>
    </location>
</feature>
<evidence type="ECO:0000313" key="11">
    <source>
        <dbReference type="EMBL" id="HAA83375.1"/>
    </source>
</evidence>
<dbReference type="Gene3D" id="3.40.50.720">
    <property type="entry name" value="NAD(P)-binding Rossmann-like Domain"/>
    <property type="match status" value="1"/>
</dbReference>
<evidence type="ECO:0000256" key="3">
    <source>
        <dbReference type="ARBA" id="ARBA00022448"/>
    </source>
</evidence>
<dbReference type="RefSeq" id="WP_333570691.1">
    <property type="nucleotide sequence ID" value="NZ_DAINLL010000025.1"/>
</dbReference>
<keyword evidence="6 8" id="KW-1133">Transmembrane helix</keyword>
<organism evidence="11 12">
    <name type="scientific">Thermodesulfobacterium commune</name>
    <dbReference type="NCBI Taxonomy" id="1741"/>
    <lineage>
        <taxon>Bacteria</taxon>
        <taxon>Pseudomonadati</taxon>
        <taxon>Thermodesulfobacteriota</taxon>
        <taxon>Thermodesulfobacteria</taxon>
        <taxon>Thermodesulfobacteriales</taxon>
        <taxon>Thermodesulfobacteriaceae</taxon>
        <taxon>Thermodesulfobacterium</taxon>
    </lineage>
</organism>
<dbReference type="InterPro" id="IPR003148">
    <property type="entry name" value="RCK_N"/>
</dbReference>
<evidence type="ECO:0000256" key="2">
    <source>
        <dbReference type="ARBA" id="ARBA00005551"/>
    </source>
</evidence>
<feature type="transmembrane region" description="Helical" evidence="8">
    <location>
        <begin position="88"/>
        <end position="112"/>
    </location>
</feature>
<keyword evidence="7 8" id="KW-0472">Membrane</keyword>
<accession>A0A101FIU6</accession>
<dbReference type="SUPFAM" id="SSF116726">
    <property type="entry name" value="TrkA C-terminal domain-like"/>
    <property type="match status" value="1"/>
</dbReference>
<dbReference type="PROSITE" id="PS51202">
    <property type="entry name" value="RCK_C"/>
    <property type="match status" value="1"/>
</dbReference>
<comment type="similarity">
    <text evidence="2">Belongs to the monovalent cation:proton antiporter 2 (CPA2) transporter (TC 2.A.37) family.</text>
</comment>
<dbReference type="GO" id="GO:0016020">
    <property type="term" value="C:membrane"/>
    <property type="evidence" value="ECO:0007669"/>
    <property type="project" value="UniProtKB-SubCell"/>
</dbReference>
<feature type="transmembrane region" description="Helical" evidence="8">
    <location>
        <begin position="6"/>
        <end position="23"/>
    </location>
</feature>
<dbReference type="InterPro" id="IPR006037">
    <property type="entry name" value="RCK_C"/>
</dbReference>
<evidence type="ECO:0000259" key="9">
    <source>
        <dbReference type="PROSITE" id="PS51201"/>
    </source>
</evidence>
<feature type="transmembrane region" description="Helical" evidence="8">
    <location>
        <begin position="30"/>
        <end position="48"/>
    </location>
</feature>
<dbReference type="GO" id="GO:0006813">
    <property type="term" value="P:potassium ion transport"/>
    <property type="evidence" value="ECO:0007669"/>
    <property type="project" value="UniProtKB-KW"/>
</dbReference>
<dbReference type="PANTHER" id="PTHR42751:SF3">
    <property type="entry name" value="SODIUM_GLUTAMATE SYMPORTER"/>
    <property type="match status" value="1"/>
</dbReference>
<reference evidence="11 12" key="1">
    <citation type="journal article" date="2018" name="Nat. Biotechnol.">
        <title>A standardized bacterial taxonomy based on genome phylogeny substantially revises the tree of life.</title>
        <authorList>
            <person name="Parks D.H."/>
            <person name="Chuvochina M."/>
            <person name="Waite D.W."/>
            <person name="Rinke C."/>
            <person name="Skarshewski A."/>
            <person name="Chaumeil P.A."/>
            <person name="Hugenholtz P."/>
        </authorList>
    </citation>
    <scope>NUCLEOTIDE SEQUENCE [LARGE SCALE GENOMIC DNA]</scope>
    <source>
        <strain evidence="11">UBA12529</strain>
    </source>
</reference>
<evidence type="ECO:0000256" key="6">
    <source>
        <dbReference type="ARBA" id="ARBA00022989"/>
    </source>
</evidence>
<feature type="transmembrane region" description="Helical" evidence="8">
    <location>
        <begin position="150"/>
        <end position="173"/>
    </location>
</feature>
<keyword evidence="4" id="KW-0406">Ion transport</keyword>
<dbReference type="Gene3D" id="1.20.1530.20">
    <property type="match status" value="1"/>
</dbReference>
<keyword evidence="4" id="KW-0630">Potassium</keyword>
<feature type="transmembrane region" description="Helical" evidence="8">
    <location>
        <begin position="325"/>
        <end position="345"/>
    </location>
</feature>
<dbReference type="PROSITE" id="PS51201">
    <property type="entry name" value="RCK_N"/>
    <property type="match status" value="1"/>
</dbReference>
<dbReference type="PANTHER" id="PTHR42751">
    <property type="entry name" value="SODIUM/HYDROGEN EXCHANGER FAMILY/TRKA DOMAIN PROTEIN"/>
    <property type="match status" value="1"/>
</dbReference>
<dbReference type="InterPro" id="IPR036291">
    <property type="entry name" value="NAD(P)-bd_dom_sf"/>
</dbReference>
<protein>
    <recommendedName>
        <fullName evidence="13">Potassium transporter KefB</fullName>
    </recommendedName>
</protein>
<evidence type="ECO:0000256" key="5">
    <source>
        <dbReference type="ARBA" id="ARBA00022692"/>
    </source>
</evidence>
<evidence type="ECO:0000256" key="8">
    <source>
        <dbReference type="SAM" id="Phobius"/>
    </source>
</evidence>
<dbReference type="GO" id="GO:1902600">
    <property type="term" value="P:proton transmembrane transport"/>
    <property type="evidence" value="ECO:0007669"/>
    <property type="project" value="InterPro"/>
</dbReference>
<feature type="transmembrane region" description="Helical" evidence="8">
    <location>
        <begin position="219"/>
        <end position="252"/>
    </location>
</feature>
<evidence type="ECO:0000256" key="4">
    <source>
        <dbReference type="ARBA" id="ARBA00022538"/>
    </source>
</evidence>
<feature type="domain" description="RCK N-terminal" evidence="9">
    <location>
        <begin position="414"/>
        <end position="531"/>
    </location>
</feature>
<feature type="transmembrane region" description="Helical" evidence="8">
    <location>
        <begin position="118"/>
        <end position="138"/>
    </location>
</feature>
<feature type="transmembrane region" description="Helical" evidence="8">
    <location>
        <begin position="298"/>
        <end position="319"/>
    </location>
</feature>
<dbReference type="Pfam" id="PF02254">
    <property type="entry name" value="TrkA_N"/>
    <property type="match status" value="1"/>
</dbReference>
<evidence type="ECO:0000259" key="10">
    <source>
        <dbReference type="PROSITE" id="PS51202"/>
    </source>
</evidence>
<dbReference type="GO" id="GO:0008324">
    <property type="term" value="F:monoatomic cation transmembrane transporter activity"/>
    <property type="evidence" value="ECO:0007669"/>
    <property type="project" value="InterPro"/>
</dbReference>
<gene>
    <name evidence="11" type="ORF">DCE01_01070</name>
</gene>
<dbReference type="Pfam" id="PF02080">
    <property type="entry name" value="TrkA_C"/>
    <property type="match status" value="1"/>
</dbReference>
<feature type="transmembrane region" description="Helical" evidence="8">
    <location>
        <begin position="179"/>
        <end position="207"/>
    </location>
</feature>
<name>A0A101FIU6_9BACT</name>
<dbReference type="AlphaFoldDB" id="A0A101FIU6"/>
<feature type="domain" description="RCK C-terminal" evidence="10">
    <location>
        <begin position="579"/>
        <end position="664"/>
    </location>
</feature>
<evidence type="ECO:0000256" key="7">
    <source>
        <dbReference type="ARBA" id="ARBA00023136"/>
    </source>
</evidence>
<feature type="transmembrane region" description="Helical" evidence="8">
    <location>
        <begin position="54"/>
        <end position="76"/>
    </location>
</feature>
<dbReference type="Pfam" id="PF00999">
    <property type="entry name" value="Na_H_Exchanger"/>
    <property type="match status" value="1"/>
</dbReference>
<comment type="subcellular location">
    <subcellularLocation>
        <location evidence="1">Membrane</location>
        <topology evidence="1">Multi-pass membrane protein</topology>
    </subcellularLocation>
</comment>
<evidence type="ECO:0008006" key="13">
    <source>
        <dbReference type="Google" id="ProtNLM"/>
    </source>
</evidence>
<evidence type="ECO:0000256" key="1">
    <source>
        <dbReference type="ARBA" id="ARBA00004141"/>
    </source>
</evidence>
<dbReference type="InterPro" id="IPR006153">
    <property type="entry name" value="Cation/H_exchanger_TM"/>
</dbReference>
<proteinExistence type="inferred from homology"/>
<comment type="caution">
    <text evidence="11">The sequence shown here is derived from an EMBL/GenBank/DDBJ whole genome shotgun (WGS) entry which is preliminary data.</text>
</comment>
<dbReference type="Gene3D" id="3.30.70.1450">
    <property type="entry name" value="Regulator of K+ conductance, C-terminal domain"/>
    <property type="match status" value="1"/>
</dbReference>
<feature type="transmembrane region" description="Helical" evidence="8">
    <location>
        <begin position="357"/>
        <end position="376"/>
    </location>
</feature>
<dbReference type="SUPFAM" id="SSF51735">
    <property type="entry name" value="NAD(P)-binding Rossmann-fold domains"/>
    <property type="match status" value="1"/>
</dbReference>
<dbReference type="EMBL" id="DLVE01000014">
    <property type="protein sequence ID" value="HAA83375.1"/>
    <property type="molecule type" value="Genomic_DNA"/>
</dbReference>